<dbReference type="SUPFAM" id="SSF50998">
    <property type="entry name" value="Quinoprotein alcohol dehydrogenase-like"/>
    <property type="match status" value="1"/>
</dbReference>
<dbReference type="Pfam" id="PF13360">
    <property type="entry name" value="PQQ_2"/>
    <property type="match status" value="3"/>
</dbReference>
<reference evidence="3 4" key="1">
    <citation type="submission" date="2019-03" db="EMBL/GenBank/DDBJ databases">
        <title>Deep-cultivation of Planctomycetes and their phenomic and genomic characterization uncovers novel biology.</title>
        <authorList>
            <person name="Wiegand S."/>
            <person name="Jogler M."/>
            <person name="Boedeker C."/>
            <person name="Pinto D."/>
            <person name="Vollmers J."/>
            <person name="Rivas-Marin E."/>
            <person name="Kohn T."/>
            <person name="Peeters S.H."/>
            <person name="Heuer A."/>
            <person name="Rast P."/>
            <person name="Oberbeckmann S."/>
            <person name="Bunk B."/>
            <person name="Jeske O."/>
            <person name="Meyerdierks A."/>
            <person name="Storesund J.E."/>
            <person name="Kallscheuer N."/>
            <person name="Luecker S."/>
            <person name="Lage O.M."/>
            <person name="Pohl T."/>
            <person name="Merkel B.J."/>
            <person name="Hornburger P."/>
            <person name="Mueller R.-W."/>
            <person name="Bruemmer F."/>
            <person name="Labrenz M."/>
            <person name="Spormann A.M."/>
            <person name="Op den Camp H."/>
            <person name="Overmann J."/>
            <person name="Amann R."/>
            <person name="Jetten M.S.M."/>
            <person name="Mascher T."/>
            <person name="Medema M.H."/>
            <person name="Devos D.P."/>
            <person name="Kaster A.-K."/>
            <person name="Ovreas L."/>
            <person name="Rohde M."/>
            <person name="Galperin M.Y."/>
            <person name="Jogler C."/>
        </authorList>
    </citation>
    <scope>NUCLEOTIDE SEQUENCE [LARGE SCALE GENOMIC DNA]</scope>
    <source>
        <strain evidence="3 4">V144</strain>
    </source>
</reference>
<dbReference type="InterPro" id="IPR015943">
    <property type="entry name" value="WD40/YVTN_repeat-like_dom_sf"/>
</dbReference>
<feature type="domain" description="Pyrrolo-quinoline quinone repeat" evidence="2">
    <location>
        <begin position="301"/>
        <end position="393"/>
    </location>
</feature>
<name>A0A517VXP5_9PLAN</name>
<dbReference type="InterPro" id="IPR018391">
    <property type="entry name" value="PQQ_b-propeller_rpt"/>
</dbReference>
<evidence type="ECO:0000256" key="1">
    <source>
        <dbReference type="SAM" id="SignalP"/>
    </source>
</evidence>
<sequence length="444" mass="48592" precursor="true">MKYSFVALLLLCVTSSLPAAEQWRGFLGADSSKITANSIPTNWSPQDNLTWKSEIPGYGQSSPVIWGNQVYVSSVEGPNKDKLHVICYNLKTGKQLWIHTQPSTYAEKNTVYISRAAPTPVLDEKGIYAYFESGDVVSISHDGKFQWTASLTDRYGAPKNKFGLSASPVQTKDAVIVMIDDEGPSYLTALNKTDGKELWKADRKSRVSWSSPTLVPVGETSQIVCSSAGSLEGYDPATGKLLWSFDKVGGNNKTSPLSTGNGRFLVGASPGRSGENEQLAKKSNGLFQVGREGDTWKPEFVWTNSSPVPSWATPIAHQGYAYWVNRAGVVYCLDLKTGKPAYTNRIQESCWATPVGLGDHIYFFGKNGNTTVLKAGAKFEVVAENRLWTEEAPPVNNIPTAKETGQRLRSAAMFSRPTLYGVALVNDYLLARTGSQLFCIQKKK</sequence>
<dbReference type="EMBL" id="CP037920">
    <property type="protein sequence ID" value="QDT97769.1"/>
    <property type="molecule type" value="Genomic_DNA"/>
</dbReference>
<organism evidence="3 4">
    <name type="scientific">Gimesia aquarii</name>
    <dbReference type="NCBI Taxonomy" id="2527964"/>
    <lineage>
        <taxon>Bacteria</taxon>
        <taxon>Pseudomonadati</taxon>
        <taxon>Planctomycetota</taxon>
        <taxon>Planctomycetia</taxon>
        <taxon>Planctomycetales</taxon>
        <taxon>Planctomycetaceae</taxon>
        <taxon>Gimesia</taxon>
    </lineage>
</organism>
<dbReference type="PANTHER" id="PTHR34512">
    <property type="entry name" value="CELL SURFACE PROTEIN"/>
    <property type="match status" value="1"/>
</dbReference>
<dbReference type="Gene3D" id="2.130.10.10">
    <property type="entry name" value="YVTN repeat-like/Quinoprotein amine dehydrogenase"/>
    <property type="match status" value="2"/>
</dbReference>
<feature type="domain" description="Pyrrolo-quinoline quinone repeat" evidence="2">
    <location>
        <begin position="168"/>
        <end position="255"/>
    </location>
</feature>
<dbReference type="SMART" id="SM00564">
    <property type="entry name" value="PQQ"/>
    <property type="match status" value="3"/>
</dbReference>
<evidence type="ECO:0000313" key="4">
    <source>
        <dbReference type="Proteomes" id="UP000318704"/>
    </source>
</evidence>
<feature type="domain" description="Pyrrolo-quinoline quinone repeat" evidence="2">
    <location>
        <begin position="48"/>
        <end position="154"/>
    </location>
</feature>
<dbReference type="Proteomes" id="UP000318704">
    <property type="component" value="Chromosome"/>
</dbReference>
<protein>
    <submittedName>
        <fullName evidence="3">Outer membrane biogenesis protein BamB</fullName>
    </submittedName>
</protein>
<feature type="signal peptide" evidence="1">
    <location>
        <begin position="1"/>
        <end position="19"/>
    </location>
</feature>
<proteinExistence type="predicted"/>
<dbReference type="InterPro" id="IPR011047">
    <property type="entry name" value="Quinoprotein_ADH-like_sf"/>
</dbReference>
<gene>
    <name evidence="3" type="ORF">V144x_32510</name>
</gene>
<dbReference type="KEGG" id="gaw:V144x_32510"/>
<dbReference type="PANTHER" id="PTHR34512:SF30">
    <property type="entry name" value="OUTER MEMBRANE PROTEIN ASSEMBLY FACTOR BAMB"/>
    <property type="match status" value="1"/>
</dbReference>
<evidence type="ECO:0000259" key="2">
    <source>
        <dbReference type="Pfam" id="PF13360"/>
    </source>
</evidence>
<accession>A0A517VXP5</accession>
<dbReference type="InterPro" id="IPR002372">
    <property type="entry name" value="PQQ_rpt_dom"/>
</dbReference>
<dbReference type="AlphaFoldDB" id="A0A517VXP5"/>
<dbReference type="RefSeq" id="WP_144990943.1">
    <property type="nucleotide sequence ID" value="NZ_CP037920.1"/>
</dbReference>
<keyword evidence="1" id="KW-0732">Signal</keyword>
<feature type="chain" id="PRO_5021708071" evidence="1">
    <location>
        <begin position="20"/>
        <end position="444"/>
    </location>
</feature>
<evidence type="ECO:0000313" key="3">
    <source>
        <dbReference type="EMBL" id="QDT97769.1"/>
    </source>
</evidence>